<reference evidence="2" key="1">
    <citation type="journal article" date="2014" name="Int. J. Syst. Evol. Microbiol.">
        <title>Complete genome sequence of Corynebacterium casei LMG S-19264T (=DSM 44701T), isolated from a smear-ripened cheese.</title>
        <authorList>
            <consortium name="US DOE Joint Genome Institute (JGI-PGF)"/>
            <person name="Walter F."/>
            <person name="Albersmeier A."/>
            <person name="Kalinowski J."/>
            <person name="Ruckert C."/>
        </authorList>
    </citation>
    <scope>NUCLEOTIDE SEQUENCE</scope>
    <source>
        <strain evidence="2">CGMCC 1.7081</strain>
    </source>
</reference>
<dbReference type="PANTHER" id="PTHR40943">
    <property type="entry name" value="CYTOPLASMIC PROTEIN-RELATED"/>
    <property type="match status" value="1"/>
</dbReference>
<dbReference type="Pfam" id="PF05899">
    <property type="entry name" value="Cupin_3"/>
    <property type="match status" value="1"/>
</dbReference>
<gene>
    <name evidence="2" type="ORF">GCM10010961_30150</name>
</gene>
<dbReference type="Proteomes" id="UP000611500">
    <property type="component" value="Unassembled WGS sequence"/>
</dbReference>
<accession>A0A8J3H9Y4</accession>
<evidence type="ECO:0000259" key="1">
    <source>
        <dbReference type="Pfam" id="PF05899"/>
    </source>
</evidence>
<name>A0A8J3H9Y4_9RHOB</name>
<dbReference type="Gene3D" id="2.60.120.10">
    <property type="entry name" value="Jelly Rolls"/>
    <property type="match status" value="1"/>
</dbReference>
<evidence type="ECO:0000313" key="3">
    <source>
        <dbReference type="Proteomes" id="UP000611500"/>
    </source>
</evidence>
<dbReference type="AlphaFoldDB" id="A0A8J3H9Y4"/>
<keyword evidence="3" id="KW-1185">Reference proteome</keyword>
<protein>
    <submittedName>
        <fullName evidence="2">Cupin</fullName>
    </submittedName>
</protein>
<comment type="caution">
    <text evidence="2">The sequence shown here is derived from an EMBL/GenBank/DDBJ whole genome shotgun (WGS) entry which is preliminary data.</text>
</comment>
<dbReference type="EMBL" id="BNAP01000016">
    <property type="protein sequence ID" value="GHG96054.1"/>
    <property type="molecule type" value="Genomic_DNA"/>
</dbReference>
<dbReference type="RefSeq" id="WP_028094377.1">
    <property type="nucleotide sequence ID" value="NZ_BNAP01000016.1"/>
</dbReference>
<dbReference type="InterPro" id="IPR008579">
    <property type="entry name" value="UGlyAH_Cupin_dom"/>
</dbReference>
<sequence>MTHLVPLDLTPDFAPREDKALPERLIEGDPTFKTWELDCAQAETAKWGKIRTGIWEATPGTTKSIKGETFEFCHILSGHVRLSEEGGESRDFTAGDSFVLKPGFVGTWHTIETVRKIWVIAA</sequence>
<dbReference type="InterPro" id="IPR014710">
    <property type="entry name" value="RmlC-like_jellyroll"/>
</dbReference>
<dbReference type="PANTHER" id="PTHR40943:SF1">
    <property type="entry name" value="CYTOPLASMIC PROTEIN"/>
    <property type="match status" value="1"/>
</dbReference>
<organism evidence="2 3">
    <name type="scientific">Pseudodonghicola xiamenensis</name>
    <dbReference type="NCBI Taxonomy" id="337702"/>
    <lineage>
        <taxon>Bacteria</taxon>
        <taxon>Pseudomonadati</taxon>
        <taxon>Pseudomonadota</taxon>
        <taxon>Alphaproteobacteria</taxon>
        <taxon>Rhodobacterales</taxon>
        <taxon>Paracoccaceae</taxon>
        <taxon>Pseudodonghicola</taxon>
    </lineage>
</organism>
<feature type="domain" description="(S)-ureidoglycine aminohydrolase cupin" evidence="1">
    <location>
        <begin position="48"/>
        <end position="117"/>
    </location>
</feature>
<dbReference type="InterPro" id="IPR011051">
    <property type="entry name" value="RmlC_Cupin_sf"/>
</dbReference>
<proteinExistence type="predicted"/>
<reference evidence="2" key="2">
    <citation type="submission" date="2020-09" db="EMBL/GenBank/DDBJ databases">
        <authorList>
            <person name="Sun Q."/>
            <person name="Zhou Y."/>
        </authorList>
    </citation>
    <scope>NUCLEOTIDE SEQUENCE</scope>
    <source>
        <strain evidence="2">CGMCC 1.7081</strain>
    </source>
</reference>
<evidence type="ECO:0000313" key="2">
    <source>
        <dbReference type="EMBL" id="GHG96054.1"/>
    </source>
</evidence>
<dbReference type="CDD" id="cd02227">
    <property type="entry name" value="cupin_TM1112-like"/>
    <property type="match status" value="1"/>
</dbReference>
<dbReference type="SUPFAM" id="SSF51182">
    <property type="entry name" value="RmlC-like cupins"/>
    <property type="match status" value="1"/>
</dbReference>